<sequence>MLSLGTTFDRELNPLPIGYALQLSSNLPLKLCLDLQSGFGDASEDEDAGVPLQWDIVRKLISQIPRTSHLAVRLFWYHAEAFISELMQEAPLLVHMEIDGEYGYNSVILWTPTSPLSTYGLELLNNLKINGKHVREDIQLEMKCPAL</sequence>
<evidence type="ECO:0000313" key="2">
    <source>
        <dbReference type="Proteomes" id="UP000623687"/>
    </source>
</evidence>
<gene>
    <name evidence="1" type="ORF">PC9H_000081</name>
</gene>
<name>A0A8H7DWF6_PLEOS</name>
<accession>A0A8H7DWF6</accession>
<proteinExistence type="predicted"/>
<protein>
    <submittedName>
        <fullName evidence="1">Uncharacterized protein</fullName>
    </submittedName>
</protein>
<dbReference type="EMBL" id="JACETU010000001">
    <property type="protein sequence ID" value="KAF7439745.1"/>
    <property type="molecule type" value="Genomic_DNA"/>
</dbReference>
<keyword evidence="2" id="KW-1185">Reference proteome</keyword>
<comment type="caution">
    <text evidence="1">The sequence shown here is derived from an EMBL/GenBank/DDBJ whole genome shotgun (WGS) entry which is preliminary data.</text>
</comment>
<reference evidence="1" key="1">
    <citation type="submission" date="2019-07" db="EMBL/GenBank/DDBJ databases">
        <authorList>
            <person name="Palmer J.M."/>
        </authorList>
    </citation>
    <scope>NUCLEOTIDE SEQUENCE</scope>
    <source>
        <strain evidence="1">PC9</strain>
    </source>
</reference>
<dbReference type="RefSeq" id="XP_036635589.1">
    <property type="nucleotide sequence ID" value="XM_036769744.1"/>
</dbReference>
<evidence type="ECO:0000313" key="1">
    <source>
        <dbReference type="EMBL" id="KAF7439745.1"/>
    </source>
</evidence>
<dbReference type="Proteomes" id="UP000623687">
    <property type="component" value="Unassembled WGS sequence"/>
</dbReference>
<dbReference type="GeneID" id="59369922"/>
<dbReference type="VEuPathDB" id="FungiDB:PC9H_000081"/>
<organism evidence="1 2">
    <name type="scientific">Pleurotus ostreatus</name>
    <name type="common">Oyster mushroom</name>
    <name type="synonym">White-rot fungus</name>
    <dbReference type="NCBI Taxonomy" id="5322"/>
    <lineage>
        <taxon>Eukaryota</taxon>
        <taxon>Fungi</taxon>
        <taxon>Dikarya</taxon>
        <taxon>Basidiomycota</taxon>
        <taxon>Agaricomycotina</taxon>
        <taxon>Agaricomycetes</taxon>
        <taxon>Agaricomycetidae</taxon>
        <taxon>Agaricales</taxon>
        <taxon>Pleurotineae</taxon>
        <taxon>Pleurotaceae</taxon>
        <taxon>Pleurotus</taxon>
    </lineage>
</organism>
<dbReference type="AlphaFoldDB" id="A0A8H7DWF6"/>